<evidence type="ECO:0000256" key="5">
    <source>
        <dbReference type="ARBA" id="ARBA00022679"/>
    </source>
</evidence>
<evidence type="ECO:0000256" key="3">
    <source>
        <dbReference type="ARBA" id="ARBA00011969"/>
    </source>
</evidence>
<keyword evidence="18" id="KW-1185">Reference proteome</keyword>
<keyword evidence="7" id="KW-0256">Endoplasmic reticulum</keyword>
<dbReference type="Proteomes" id="UP000035301">
    <property type="component" value="Unassembled WGS sequence"/>
</dbReference>
<dbReference type="PANTHER" id="PTHR45918:SF1">
    <property type="entry name" value="ALPHA-1,3_1,6-MANNOSYLTRANSFERASE ALG2"/>
    <property type="match status" value="1"/>
</dbReference>
<evidence type="ECO:0000256" key="14">
    <source>
        <dbReference type="ARBA" id="ARBA00045104"/>
    </source>
</evidence>
<comment type="caution">
    <text evidence="17">The sequence shown here is derived from an EMBL/GenBank/DDBJ whole genome shotgun (WGS) entry which is preliminary data.</text>
</comment>
<evidence type="ECO:0000256" key="9">
    <source>
        <dbReference type="ARBA" id="ARBA00023136"/>
    </source>
</evidence>
<dbReference type="Pfam" id="PF00534">
    <property type="entry name" value="Glycos_transf_1"/>
    <property type="match status" value="1"/>
</dbReference>
<comment type="subcellular location">
    <subcellularLocation>
        <location evidence="1">Endoplasmic reticulum membrane</location>
    </subcellularLocation>
</comment>
<protein>
    <recommendedName>
        <fullName evidence="10">GDP-Man:Man(1)GlcNAc(2)-PP-Dol alpha-1,3-mannosyltransferase</fullName>
        <ecNumber evidence="4">2.4.1.132</ecNumber>
        <ecNumber evidence="3">2.4.1.257</ecNumber>
    </recommendedName>
    <alternativeName>
        <fullName evidence="12">GDP-Man:Man(1)GlcNAc(2)-PP-dolichol mannosyltransferase</fullName>
    </alternativeName>
    <alternativeName>
        <fullName evidence="11">GDP-Man:Man(2)GlcNAc(2)-PP-Dol alpha-1,6-mannosyltransferase</fullName>
    </alternativeName>
</protein>
<evidence type="ECO:0000256" key="8">
    <source>
        <dbReference type="ARBA" id="ARBA00022989"/>
    </source>
</evidence>
<dbReference type="SUPFAM" id="SSF53756">
    <property type="entry name" value="UDP-Glycosyltransferase/glycogen phosphorylase"/>
    <property type="match status" value="1"/>
</dbReference>
<dbReference type="GO" id="GO:0004378">
    <property type="term" value="F:GDP-Man:Man(1)GlcNAc(2)-PP-Dol alpha-1,3-mannosyltransferase activity"/>
    <property type="evidence" value="ECO:0007669"/>
    <property type="project" value="UniProtKB-EC"/>
</dbReference>
<dbReference type="GO" id="GO:0102704">
    <property type="term" value="F:GDP-Man:Man(2)GlcNAc(2)-PP-Dol alpha-1,6-mannosyltransferase activity"/>
    <property type="evidence" value="ECO:0007669"/>
    <property type="project" value="UniProtKB-EC"/>
</dbReference>
<dbReference type="InterPro" id="IPR028098">
    <property type="entry name" value="Glyco_trans_4-like_N"/>
</dbReference>
<keyword evidence="8" id="KW-1133">Transmembrane helix</keyword>
<dbReference type="PANTHER" id="PTHR45918">
    <property type="entry name" value="ALPHA-1,3/1,6-MANNOSYLTRANSFERASE ALG2"/>
    <property type="match status" value="1"/>
</dbReference>
<sequence length="359" mass="40468">MRVAIFHDYFGAIGGGENVVLMMADALDADIITTDTDAVTRIAGHRDVLSIGNTVRIAPFKQVSAAARFAACDFSEDYDFFIFSGNWAHYAAGKHHPNLWYCHILIGAMDDENIRFCDHSGRFARGFYRCGSSLHRSLDRRSMANVDRILANSRNTRVQIARYYGRDADILYPAIDVSRYVHREAGDYWLSVNRLYPEKRIELQIDAFRRMPEEKLIVVGGHAAADHSSPYIRWLERDLPENVMILGEVPFDELVDLYSRSKGLVCTSFNEPFGITPLEAMASGKPVVAVKSGGFLETVAEETGKLVEPAAADIVSAVREIAKNPGAYRLPCLERARLFDVSVFRERIREIVFQAYREM</sequence>
<feature type="domain" description="Glycosyl transferase family 1" evidence="15">
    <location>
        <begin position="184"/>
        <end position="327"/>
    </location>
</feature>
<keyword evidence="9" id="KW-0472">Membrane</keyword>
<comment type="catalytic activity">
    <reaction evidence="13">
        <text>a beta-D-Man-(1-&gt;4)-beta-D-GlcNAc-(1-&gt;4)-alpha-D-GlcNAc-diphospho-di-trans,poly-cis-dolichol + GDP-alpha-D-mannose = an alpha-D-Man-(1-&gt;3)-beta-D-Man-(1-&gt;4)-beta-D-GlcNAc-(1-&gt;4)-alpha-D-GlcNAc-diphospho-di-trans,poly-cis-dolichol + GDP + H(+)</text>
        <dbReference type="Rhea" id="RHEA:29515"/>
        <dbReference type="Rhea" id="RHEA-COMP:19511"/>
        <dbReference type="Rhea" id="RHEA-COMP:19513"/>
        <dbReference type="ChEBI" id="CHEBI:15378"/>
        <dbReference type="ChEBI" id="CHEBI:57527"/>
        <dbReference type="ChEBI" id="CHEBI:58189"/>
        <dbReference type="ChEBI" id="CHEBI:58472"/>
        <dbReference type="ChEBI" id="CHEBI:132510"/>
        <dbReference type="EC" id="2.4.1.132"/>
    </reaction>
    <physiologicalReaction direction="left-to-right" evidence="13">
        <dbReference type="Rhea" id="RHEA:29516"/>
    </physiologicalReaction>
</comment>
<dbReference type="InterPro" id="IPR027054">
    <property type="entry name" value="ALG2"/>
</dbReference>
<dbReference type="EC" id="2.4.1.257" evidence="3"/>
<evidence type="ECO:0000256" key="11">
    <source>
        <dbReference type="ARBA" id="ARBA00032333"/>
    </source>
</evidence>
<evidence type="ECO:0000256" key="1">
    <source>
        <dbReference type="ARBA" id="ARBA00004586"/>
    </source>
</evidence>
<evidence type="ECO:0000256" key="6">
    <source>
        <dbReference type="ARBA" id="ARBA00022692"/>
    </source>
</evidence>
<evidence type="ECO:0000256" key="13">
    <source>
        <dbReference type="ARBA" id="ARBA00045103"/>
    </source>
</evidence>
<dbReference type="Gene3D" id="3.40.50.2000">
    <property type="entry name" value="Glycogen Phosphorylase B"/>
    <property type="match status" value="2"/>
</dbReference>
<comment type="pathway">
    <text evidence="2">Protein modification; protein glycosylation.</text>
</comment>
<evidence type="ECO:0000313" key="18">
    <source>
        <dbReference type="Proteomes" id="UP000035301"/>
    </source>
</evidence>
<dbReference type="PATRIC" id="fig|1550566.3.peg.1621"/>
<evidence type="ECO:0000313" key="17">
    <source>
        <dbReference type="EMBL" id="KLK88801.1"/>
    </source>
</evidence>
<name>A0A0H1R1Y6_9EURY</name>
<evidence type="ECO:0000256" key="10">
    <source>
        <dbReference type="ARBA" id="ARBA00032047"/>
    </source>
</evidence>
<dbReference type="RefSeq" id="WP_048183397.1">
    <property type="nucleotide sequence ID" value="NZ_JXOJ01000002.1"/>
</dbReference>
<dbReference type="OrthoDB" id="132546at2157"/>
<dbReference type="InterPro" id="IPR001296">
    <property type="entry name" value="Glyco_trans_1"/>
</dbReference>
<reference evidence="17 18" key="1">
    <citation type="journal article" date="2015" name="Int. J. Syst. Evol. Microbiol.">
        <title>Methanoculleus sediminis sp. nov., a methanogen from sediments near a submarine mud volcano.</title>
        <authorList>
            <person name="Chen S.C."/>
            <person name="Chen M.F."/>
            <person name="Lai M.C."/>
            <person name="Weng C.Y."/>
            <person name="Wu S.Y."/>
            <person name="Lin S."/>
            <person name="Yang T.F."/>
            <person name="Chen P.C."/>
        </authorList>
    </citation>
    <scope>NUCLEOTIDE SEQUENCE [LARGE SCALE GENOMIC DNA]</scope>
    <source>
        <strain evidence="17 18">S3Fa</strain>
    </source>
</reference>
<gene>
    <name evidence="17" type="ORF">SZ63_07465</name>
</gene>
<keyword evidence="5 17" id="KW-0808">Transferase</keyword>
<evidence type="ECO:0000256" key="2">
    <source>
        <dbReference type="ARBA" id="ARBA00004922"/>
    </source>
</evidence>
<keyword evidence="6" id="KW-0812">Transmembrane</keyword>
<evidence type="ECO:0000259" key="16">
    <source>
        <dbReference type="Pfam" id="PF13439"/>
    </source>
</evidence>
<dbReference type="EC" id="2.4.1.132" evidence="4"/>
<evidence type="ECO:0000256" key="4">
    <source>
        <dbReference type="ARBA" id="ARBA00012649"/>
    </source>
</evidence>
<dbReference type="AlphaFoldDB" id="A0A0H1R1Y6"/>
<accession>A0A0H1R1Y6</accession>
<comment type="catalytic activity">
    <reaction evidence="14">
        <text>an alpha-D-Man-(1-&gt;3)-beta-D-Man-(1-&gt;4)-beta-D-GlcNAc-(1-&gt;4)-alpha-D-GlcNAc-diphospho-di-trans,poly-cis-dolichol + GDP-alpha-D-mannose = an alpha-D-Man-(1-&gt;3)-[alpha-D-Man-(1-&gt;6)]-beta-D-Man-(1-&gt;4)-beta-D-GlcNAc-(1-&gt;4)-alpha-D-GlcNAc-diphospho-di-trans,poly-cis-dolichol + GDP + H(+)</text>
        <dbReference type="Rhea" id="RHEA:29519"/>
        <dbReference type="Rhea" id="RHEA-COMP:19513"/>
        <dbReference type="Rhea" id="RHEA-COMP:19515"/>
        <dbReference type="ChEBI" id="CHEBI:15378"/>
        <dbReference type="ChEBI" id="CHEBI:57527"/>
        <dbReference type="ChEBI" id="CHEBI:58189"/>
        <dbReference type="ChEBI" id="CHEBI:132510"/>
        <dbReference type="ChEBI" id="CHEBI:132511"/>
        <dbReference type="EC" id="2.4.1.257"/>
    </reaction>
    <physiologicalReaction direction="left-to-right" evidence="14">
        <dbReference type="Rhea" id="RHEA:29520"/>
    </physiologicalReaction>
</comment>
<dbReference type="Pfam" id="PF13439">
    <property type="entry name" value="Glyco_transf_4"/>
    <property type="match status" value="1"/>
</dbReference>
<feature type="domain" description="Glycosyltransferase subfamily 4-like N-terminal" evidence="16">
    <location>
        <begin position="13"/>
        <end position="179"/>
    </location>
</feature>
<evidence type="ECO:0000256" key="7">
    <source>
        <dbReference type="ARBA" id="ARBA00022824"/>
    </source>
</evidence>
<evidence type="ECO:0000256" key="12">
    <source>
        <dbReference type="ARBA" id="ARBA00032874"/>
    </source>
</evidence>
<proteinExistence type="predicted"/>
<dbReference type="EMBL" id="JXOJ01000002">
    <property type="protein sequence ID" value="KLK88801.1"/>
    <property type="molecule type" value="Genomic_DNA"/>
</dbReference>
<organism evidence="17 18">
    <name type="scientific">Methanoculleus sediminis</name>
    <dbReference type="NCBI Taxonomy" id="1550566"/>
    <lineage>
        <taxon>Archaea</taxon>
        <taxon>Methanobacteriati</taxon>
        <taxon>Methanobacteriota</taxon>
        <taxon>Stenosarchaea group</taxon>
        <taxon>Methanomicrobia</taxon>
        <taxon>Methanomicrobiales</taxon>
        <taxon>Methanomicrobiaceae</taxon>
        <taxon>Methanoculleus</taxon>
    </lineage>
</organism>
<evidence type="ECO:0000259" key="15">
    <source>
        <dbReference type="Pfam" id="PF00534"/>
    </source>
</evidence>
<dbReference type="STRING" id="1550566.SZ63_07465"/>